<proteinExistence type="predicted"/>
<organism evidence="3 4">
    <name type="scientific">Streptomyces carpinensis</name>
    <dbReference type="NCBI Taxonomy" id="66369"/>
    <lineage>
        <taxon>Bacteria</taxon>
        <taxon>Bacillati</taxon>
        <taxon>Actinomycetota</taxon>
        <taxon>Actinomycetes</taxon>
        <taxon>Kitasatosporales</taxon>
        <taxon>Streptomycetaceae</taxon>
        <taxon>Streptomyces</taxon>
    </lineage>
</organism>
<feature type="domain" description="UPF0033" evidence="2">
    <location>
        <begin position="24"/>
        <end position="80"/>
    </location>
</feature>
<name>A0ABV1WFB3_9ACTN</name>
<dbReference type="InterPro" id="IPR036868">
    <property type="entry name" value="TusA-like_sf"/>
</dbReference>
<evidence type="ECO:0000313" key="3">
    <source>
        <dbReference type="EMBL" id="MER6982894.1"/>
    </source>
</evidence>
<dbReference type="Pfam" id="PF01206">
    <property type="entry name" value="TusA"/>
    <property type="match status" value="1"/>
</dbReference>
<evidence type="ECO:0000313" key="4">
    <source>
        <dbReference type="Proteomes" id="UP001458415"/>
    </source>
</evidence>
<accession>A0ABV1WFB3</accession>
<reference evidence="3 4" key="1">
    <citation type="submission" date="2024-06" db="EMBL/GenBank/DDBJ databases">
        <title>The Natural Products Discovery Center: Release of the First 8490 Sequenced Strains for Exploring Actinobacteria Biosynthetic Diversity.</title>
        <authorList>
            <person name="Kalkreuter E."/>
            <person name="Kautsar S.A."/>
            <person name="Yang D."/>
            <person name="Bader C.D."/>
            <person name="Teijaro C.N."/>
            <person name="Fluegel L."/>
            <person name="Davis C.M."/>
            <person name="Simpson J.R."/>
            <person name="Lauterbach L."/>
            <person name="Steele A.D."/>
            <person name="Gui C."/>
            <person name="Meng S."/>
            <person name="Li G."/>
            <person name="Viehrig K."/>
            <person name="Ye F."/>
            <person name="Su P."/>
            <person name="Kiefer A.F."/>
            <person name="Nichols A."/>
            <person name="Cepeda A.J."/>
            <person name="Yan W."/>
            <person name="Fan B."/>
            <person name="Jiang Y."/>
            <person name="Adhikari A."/>
            <person name="Zheng C.-J."/>
            <person name="Schuster L."/>
            <person name="Cowan T.M."/>
            <person name="Smanski M.J."/>
            <person name="Chevrette M.G."/>
            <person name="De Carvalho L.P.S."/>
            <person name="Shen B."/>
        </authorList>
    </citation>
    <scope>NUCLEOTIDE SEQUENCE [LARGE SCALE GENOMIC DNA]</scope>
    <source>
        <strain evidence="3 4">NPDC000634</strain>
    </source>
</reference>
<feature type="non-terminal residue" evidence="3">
    <location>
        <position position="1"/>
    </location>
</feature>
<dbReference type="CDD" id="cd00291">
    <property type="entry name" value="SirA_YedF_YeeD"/>
    <property type="match status" value="1"/>
</dbReference>
<keyword evidence="4" id="KW-1185">Reference proteome</keyword>
<dbReference type="SUPFAM" id="SSF64307">
    <property type="entry name" value="SirA-like"/>
    <property type="match status" value="1"/>
</dbReference>
<dbReference type="EMBL" id="JBEPCU010001177">
    <property type="protein sequence ID" value="MER6982894.1"/>
    <property type="molecule type" value="Genomic_DNA"/>
</dbReference>
<dbReference type="InterPro" id="IPR001455">
    <property type="entry name" value="TusA-like"/>
</dbReference>
<protein>
    <submittedName>
        <fullName evidence="3">Sulfurtransferase TusA family protein</fullName>
    </submittedName>
</protein>
<dbReference type="Proteomes" id="UP001458415">
    <property type="component" value="Unassembled WGS sequence"/>
</dbReference>
<comment type="caution">
    <text evidence="3">The sequence shown here is derived from an EMBL/GenBank/DDBJ whole genome shotgun (WGS) entry which is preliminary data.</text>
</comment>
<evidence type="ECO:0000259" key="2">
    <source>
        <dbReference type="Pfam" id="PF01206"/>
    </source>
</evidence>
<sequence>RCRHRTSRQPVSAPAPDPPERADITVDGTGLLCVTLLLRLRAAIESAAPGTLVHVIATDPAAPLDLPAWCHMTGHTYLGSVPASVEQPVYALRIAPGAHPTRPDAPWHTTQTASGSDGRQGTAP</sequence>
<dbReference type="Gene3D" id="3.30.110.40">
    <property type="entry name" value="TusA-like domain"/>
    <property type="match status" value="1"/>
</dbReference>
<evidence type="ECO:0000256" key="1">
    <source>
        <dbReference type="SAM" id="MobiDB-lite"/>
    </source>
</evidence>
<feature type="compositionally biased region" description="Polar residues" evidence="1">
    <location>
        <begin position="108"/>
        <end position="124"/>
    </location>
</feature>
<gene>
    <name evidence="3" type="ORF">ABT317_39515</name>
</gene>
<feature type="region of interest" description="Disordered" evidence="1">
    <location>
        <begin position="96"/>
        <end position="124"/>
    </location>
</feature>
<feature type="region of interest" description="Disordered" evidence="1">
    <location>
        <begin position="1"/>
        <end position="23"/>
    </location>
</feature>